<dbReference type="EC" id="2.7.13.3" evidence="3"/>
<proteinExistence type="predicted"/>
<dbReference type="InterPro" id="IPR005467">
    <property type="entry name" value="His_kinase_dom"/>
</dbReference>
<dbReference type="GO" id="GO:0005524">
    <property type="term" value="F:ATP binding"/>
    <property type="evidence" value="ECO:0007669"/>
    <property type="project" value="UniProtKB-KW"/>
</dbReference>
<dbReference type="InterPro" id="IPR003660">
    <property type="entry name" value="HAMP_dom"/>
</dbReference>
<dbReference type="SUPFAM" id="SSF55874">
    <property type="entry name" value="ATPase domain of HSP90 chaperone/DNA topoisomerase II/histidine kinase"/>
    <property type="match status" value="1"/>
</dbReference>
<reference evidence="15 16" key="1">
    <citation type="submission" date="2015-11" db="EMBL/GenBank/DDBJ databases">
        <title>Exploring the genomic traits of fungus-feeding bacterial genus Collimonas.</title>
        <authorList>
            <person name="Song C."/>
            <person name="Schmidt R."/>
            <person name="de Jager V."/>
            <person name="Krzyzanowska D."/>
            <person name="Jongedijk E."/>
            <person name="Cankar K."/>
            <person name="Beekwilder J."/>
            <person name="van Veen A."/>
            <person name="de Boer W."/>
            <person name="van Veen J.A."/>
            <person name="Garbeva P."/>
        </authorList>
    </citation>
    <scope>NUCLEOTIDE SEQUENCE [LARGE SCALE GENOMIC DNA]</scope>
    <source>
        <strain evidence="15 16">Ter6</strain>
    </source>
</reference>
<organism evidence="15">
    <name type="scientific">Collimonas fungivorans</name>
    <dbReference type="NCBI Taxonomy" id="158899"/>
    <lineage>
        <taxon>Bacteria</taxon>
        <taxon>Pseudomonadati</taxon>
        <taxon>Pseudomonadota</taxon>
        <taxon>Betaproteobacteria</taxon>
        <taxon>Burkholderiales</taxon>
        <taxon>Oxalobacteraceae</taxon>
        <taxon>Collimonas</taxon>
    </lineage>
</organism>
<feature type="domain" description="HAMP" evidence="14">
    <location>
        <begin position="166"/>
        <end position="221"/>
    </location>
</feature>
<dbReference type="EMBL" id="CP013232">
    <property type="protein sequence ID" value="AMO96725.1"/>
    <property type="molecule type" value="Genomic_DNA"/>
</dbReference>
<evidence type="ECO:0000259" key="13">
    <source>
        <dbReference type="PROSITE" id="PS50109"/>
    </source>
</evidence>
<evidence type="ECO:0000256" key="1">
    <source>
        <dbReference type="ARBA" id="ARBA00000085"/>
    </source>
</evidence>
<feature type="region of interest" description="Disordered" evidence="12">
    <location>
        <begin position="401"/>
        <end position="424"/>
    </location>
</feature>
<dbReference type="AlphaFoldDB" id="A0A127PG73"/>
<dbReference type="Pfam" id="PF02518">
    <property type="entry name" value="HATPase_c"/>
    <property type="match status" value="1"/>
</dbReference>
<dbReference type="Pfam" id="PF00512">
    <property type="entry name" value="HisKA"/>
    <property type="match status" value="1"/>
</dbReference>
<comment type="subcellular location">
    <subcellularLocation>
        <location evidence="2">Membrane</location>
        <topology evidence="2">Multi-pass membrane protein</topology>
    </subcellularLocation>
</comment>
<dbReference type="PANTHER" id="PTHR45436">
    <property type="entry name" value="SENSOR HISTIDINE KINASE YKOH"/>
    <property type="match status" value="1"/>
</dbReference>
<evidence type="ECO:0000256" key="3">
    <source>
        <dbReference type="ARBA" id="ARBA00012438"/>
    </source>
</evidence>
<dbReference type="PANTHER" id="PTHR45436:SF14">
    <property type="entry name" value="SENSOR PROTEIN QSEC"/>
    <property type="match status" value="1"/>
</dbReference>
<dbReference type="Proteomes" id="UP000072421">
    <property type="component" value="Chromosome"/>
</dbReference>
<dbReference type="Gene3D" id="3.30.565.10">
    <property type="entry name" value="Histidine kinase-like ATPase, C-terminal domain"/>
    <property type="match status" value="1"/>
</dbReference>
<dbReference type="CDD" id="cd00082">
    <property type="entry name" value="HisKA"/>
    <property type="match status" value="1"/>
</dbReference>
<evidence type="ECO:0000256" key="11">
    <source>
        <dbReference type="ARBA" id="ARBA00023012"/>
    </source>
</evidence>
<gene>
    <name evidence="15" type="ORF">CFter6_4119</name>
</gene>
<keyword evidence="5" id="KW-0808">Transferase</keyword>
<evidence type="ECO:0000256" key="8">
    <source>
        <dbReference type="ARBA" id="ARBA00022777"/>
    </source>
</evidence>
<evidence type="ECO:0000256" key="9">
    <source>
        <dbReference type="ARBA" id="ARBA00022840"/>
    </source>
</evidence>
<evidence type="ECO:0000256" key="2">
    <source>
        <dbReference type="ARBA" id="ARBA00004141"/>
    </source>
</evidence>
<dbReference type="GO" id="GO:0000155">
    <property type="term" value="F:phosphorelay sensor kinase activity"/>
    <property type="evidence" value="ECO:0007669"/>
    <property type="project" value="InterPro"/>
</dbReference>
<dbReference type="Gene3D" id="1.10.287.130">
    <property type="match status" value="1"/>
</dbReference>
<dbReference type="InterPro" id="IPR003661">
    <property type="entry name" value="HisK_dim/P_dom"/>
</dbReference>
<feature type="domain" description="Histidine kinase" evidence="13">
    <location>
        <begin position="229"/>
        <end position="381"/>
    </location>
</feature>
<dbReference type="InterPro" id="IPR036890">
    <property type="entry name" value="HATPase_C_sf"/>
</dbReference>
<keyword evidence="8" id="KW-0418">Kinase</keyword>
<protein>
    <recommendedName>
        <fullName evidence="3">histidine kinase</fullName>
        <ecNumber evidence="3">2.7.13.3</ecNumber>
    </recommendedName>
</protein>
<evidence type="ECO:0000256" key="10">
    <source>
        <dbReference type="ARBA" id="ARBA00022989"/>
    </source>
</evidence>
<evidence type="ECO:0000256" key="12">
    <source>
        <dbReference type="SAM" id="MobiDB-lite"/>
    </source>
</evidence>
<dbReference type="InterPro" id="IPR036097">
    <property type="entry name" value="HisK_dim/P_sf"/>
</dbReference>
<comment type="catalytic activity">
    <reaction evidence="1">
        <text>ATP + protein L-histidine = ADP + protein N-phospho-L-histidine.</text>
        <dbReference type="EC" id="2.7.13.3"/>
    </reaction>
</comment>
<keyword evidence="6" id="KW-0812">Transmembrane</keyword>
<dbReference type="InterPro" id="IPR050428">
    <property type="entry name" value="TCS_sensor_his_kinase"/>
</dbReference>
<accession>A0A127PG73</accession>
<evidence type="ECO:0000313" key="16">
    <source>
        <dbReference type="Proteomes" id="UP000072421"/>
    </source>
</evidence>
<evidence type="ECO:0000256" key="4">
    <source>
        <dbReference type="ARBA" id="ARBA00022553"/>
    </source>
</evidence>
<dbReference type="GO" id="GO:0005886">
    <property type="term" value="C:plasma membrane"/>
    <property type="evidence" value="ECO:0007669"/>
    <property type="project" value="TreeGrafter"/>
</dbReference>
<keyword evidence="10" id="KW-1133">Transmembrane helix</keyword>
<dbReference type="InterPro" id="IPR003594">
    <property type="entry name" value="HATPase_dom"/>
</dbReference>
<evidence type="ECO:0000313" key="15">
    <source>
        <dbReference type="EMBL" id="AMO96725.1"/>
    </source>
</evidence>
<evidence type="ECO:0000256" key="6">
    <source>
        <dbReference type="ARBA" id="ARBA00022692"/>
    </source>
</evidence>
<keyword evidence="4" id="KW-0597">Phosphoprotein</keyword>
<dbReference type="SUPFAM" id="SSF47384">
    <property type="entry name" value="Homodimeric domain of signal transducing histidine kinase"/>
    <property type="match status" value="1"/>
</dbReference>
<sequence length="463" mass="49908">MKSAPSIRRSLLLWLALGLSGAILVAGIALYFQARGEANELFDYQMRQIVASLPRQAFSPMIENGDGGPELDDQIMIQIWDNTGVVIYHSHGQARLPLQAELGFTNVRQTNGLWRVYSAQIGNTVVQIAQPQSARNQIAAQMAVKTVTPLLLLFPLLGVLIWVAVSRGLAPIRRVAMEVQARSMHDMHALSPIPDATLPGEIQPLTRALNDLLARLGQSIKAQRAFVADAAHELRTPLTALRLQVQLAERAADENERQAAFGDLKQGLERATHLLQQLLTLARQEPGAFDQAHAELDLRALLHSVIGDFALAAHERQVDLGISTETPASVTGNADALRILFNNLIDNALQYSPAGSTIDVSLAAGAAGVTVAVQDGGPAFPRPTWNACSIVSTAPPTASRKRAAAASAWRSSSRSPTPTRPASACKIPGMGCAPACVSASDELFKLLLKHPHQQYFFDNLKLQ</sequence>
<dbReference type="PROSITE" id="PS50885">
    <property type="entry name" value="HAMP"/>
    <property type="match status" value="1"/>
</dbReference>
<evidence type="ECO:0000256" key="7">
    <source>
        <dbReference type="ARBA" id="ARBA00022741"/>
    </source>
</evidence>
<evidence type="ECO:0000259" key="14">
    <source>
        <dbReference type="PROSITE" id="PS50885"/>
    </source>
</evidence>
<keyword evidence="9" id="KW-0067">ATP-binding</keyword>
<keyword evidence="11" id="KW-0902">Two-component regulatory system</keyword>
<evidence type="ECO:0000256" key="5">
    <source>
        <dbReference type="ARBA" id="ARBA00022679"/>
    </source>
</evidence>
<keyword evidence="7" id="KW-0547">Nucleotide-binding</keyword>
<dbReference type="PROSITE" id="PS50109">
    <property type="entry name" value="HIS_KIN"/>
    <property type="match status" value="1"/>
</dbReference>
<keyword evidence="10" id="KW-0472">Membrane</keyword>
<dbReference type="SMART" id="SM00388">
    <property type="entry name" value="HisKA"/>
    <property type="match status" value="1"/>
</dbReference>
<dbReference type="PATRIC" id="fig|158899.10.peg.4084"/>
<name>A0A127PG73_9BURK</name>